<organism evidence="3">
    <name type="scientific">termite gut metagenome</name>
    <dbReference type="NCBI Taxonomy" id="433724"/>
    <lineage>
        <taxon>unclassified sequences</taxon>
        <taxon>metagenomes</taxon>
        <taxon>organismal metagenomes</taxon>
    </lineage>
</organism>
<dbReference type="GO" id="GO:0003676">
    <property type="term" value="F:nucleic acid binding"/>
    <property type="evidence" value="ECO:0007669"/>
    <property type="project" value="InterPro"/>
</dbReference>
<dbReference type="InterPro" id="IPR001584">
    <property type="entry name" value="Integrase_cat-core"/>
</dbReference>
<dbReference type="PANTHER" id="PTHR46889:SF5">
    <property type="entry name" value="INTEGRASE PROTEIN"/>
    <property type="match status" value="1"/>
</dbReference>
<dbReference type="AlphaFoldDB" id="A0A5J4RR37"/>
<dbReference type="InterPro" id="IPR036397">
    <property type="entry name" value="RNaseH_sf"/>
</dbReference>
<dbReference type="EMBL" id="SNRY01000794">
    <property type="protein sequence ID" value="KAA6336426.1"/>
    <property type="molecule type" value="Genomic_DNA"/>
</dbReference>
<evidence type="ECO:0000256" key="1">
    <source>
        <dbReference type="SAM" id="MobiDB-lite"/>
    </source>
</evidence>
<dbReference type="PROSITE" id="PS50994">
    <property type="entry name" value="INTEGRASE"/>
    <property type="match status" value="1"/>
</dbReference>
<evidence type="ECO:0000259" key="2">
    <source>
        <dbReference type="PROSITE" id="PS50994"/>
    </source>
</evidence>
<reference evidence="3" key="1">
    <citation type="submission" date="2019-03" db="EMBL/GenBank/DDBJ databases">
        <title>Single cell metagenomics reveals metabolic interactions within the superorganism composed of flagellate Streblomastix strix and complex community of Bacteroidetes bacteria on its surface.</title>
        <authorList>
            <person name="Treitli S.C."/>
            <person name="Kolisko M."/>
            <person name="Husnik F."/>
            <person name="Keeling P."/>
            <person name="Hampl V."/>
        </authorList>
    </citation>
    <scope>NUCLEOTIDE SEQUENCE</scope>
    <source>
        <strain evidence="3">STM</strain>
    </source>
</reference>
<name>A0A5J4RR37_9ZZZZ</name>
<dbReference type="GO" id="GO:0015074">
    <property type="term" value="P:DNA integration"/>
    <property type="evidence" value="ECO:0007669"/>
    <property type="project" value="InterPro"/>
</dbReference>
<proteinExistence type="predicted"/>
<protein>
    <recommendedName>
        <fullName evidence="2">Integrase catalytic domain-containing protein</fullName>
    </recommendedName>
</protein>
<dbReference type="InterPro" id="IPR012337">
    <property type="entry name" value="RNaseH-like_sf"/>
</dbReference>
<dbReference type="SUPFAM" id="SSF53098">
    <property type="entry name" value="Ribonuclease H-like"/>
    <property type="match status" value="1"/>
</dbReference>
<accession>A0A5J4RR37</accession>
<feature type="region of interest" description="Disordered" evidence="1">
    <location>
        <begin position="67"/>
        <end position="98"/>
    </location>
</feature>
<feature type="domain" description="Integrase catalytic" evidence="2">
    <location>
        <begin position="1"/>
        <end position="69"/>
    </location>
</feature>
<dbReference type="Pfam" id="PF13683">
    <property type="entry name" value="rve_3"/>
    <property type="match status" value="1"/>
</dbReference>
<sequence length="98" mass="11382">MTEKGYPLENAVAERMNGILKQEWLHFHHFKDMDQVGKVLEPAIEFYNTRRPHASINFLTPLQAETRQGELKNRWKKKSKKGAGEPPVPGKEVREMPN</sequence>
<comment type="caution">
    <text evidence="3">The sequence shown here is derived from an EMBL/GenBank/DDBJ whole genome shotgun (WGS) entry which is preliminary data.</text>
</comment>
<gene>
    <name evidence="3" type="ORF">EZS27_015421</name>
</gene>
<dbReference type="InterPro" id="IPR050900">
    <property type="entry name" value="Transposase_IS3/IS150/IS904"/>
</dbReference>
<dbReference type="Gene3D" id="3.30.420.10">
    <property type="entry name" value="Ribonuclease H-like superfamily/Ribonuclease H"/>
    <property type="match status" value="1"/>
</dbReference>
<dbReference type="PANTHER" id="PTHR46889">
    <property type="entry name" value="TRANSPOSASE INSF FOR INSERTION SEQUENCE IS3B-RELATED"/>
    <property type="match status" value="1"/>
</dbReference>
<evidence type="ECO:0000313" key="3">
    <source>
        <dbReference type="EMBL" id="KAA6336426.1"/>
    </source>
</evidence>